<dbReference type="AlphaFoldDB" id="W1PGA8"/>
<protein>
    <submittedName>
        <fullName evidence="2">Uncharacterized protein</fullName>
    </submittedName>
</protein>
<name>W1PGA8_AMBTC</name>
<dbReference type="HOGENOM" id="CLU_2405806_0_0_1"/>
<proteinExistence type="predicted"/>
<feature type="non-terminal residue" evidence="2">
    <location>
        <position position="93"/>
    </location>
</feature>
<keyword evidence="1" id="KW-0472">Membrane</keyword>
<evidence type="ECO:0000313" key="2">
    <source>
        <dbReference type="EMBL" id="ERN09042.1"/>
    </source>
</evidence>
<evidence type="ECO:0000313" key="3">
    <source>
        <dbReference type="Proteomes" id="UP000017836"/>
    </source>
</evidence>
<evidence type="ECO:0000256" key="1">
    <source>
        <dbReference type="SAM" id="Phobius"/>
    </source>
</evidence>
<keyword evidence="3" id="KW-1185">Reference proteome</keyword>
<sequence>MGLGLSVHLCFGEGVKFSLGATIAPPMATASVATSTTMPAAVSTTMLAAVSTTTPAISTTVPTIARAVSTAVVLCLCSFLIYNFLCHSETSAT</sequence>
<gene>
    <name evidence="2" type="ORF">AMTR_s00425p00011220</name>
</gene>
<organism evidence="2 3">
    <name type="scientific">Amborella trichopoda</name>
    <dbReference type="NCBI Taxonomy" id="13333"/>
    <lineage>
        <taxon>Eukaryota</taxon>
        <taxon>Viridiplantae</taxon>
        <taxon>Streptophyta</taxon>
        <taxon>Embryophyta</taxon>
        <taxon>Tracheophyta</taxon>
        <taxon>Spermatophyta</taxon>
        <taxon>Magnoliopsida</taxon>
        <taxon>Amborellales</taxon>
        <taxon>Amborellaceae</taxon>
        <taxon>Amborella</taxon>
    </lineage>
</organism>
<dbReference type="Proteomes" id="UP000017836">
    <property type="component" value="Unassembled WGS sequence"/>
</dbReference>
<keyword evidence="1" id="KW-0812">Transmembrane</keyword>
<dbReference type="Gramene" id="ERN09042">
    <property type="protein sequence ID" value="ERN09042"/>
    <property type="gene ID" value="AMTR_s00425p00011220"/>
</dbReference>
<reference evidence="3" key="1">
    <citation type="journal article" date="2013" name="Science">
        <title>The Amborella genome and the evolution of flowering plants.</title>
        <authorList>
            <consortium name="Amborella Genome Project"/>
        </authorList>
    </citation>
    <scope>NUCLEOTIDE SEQUENCE [LARGE SCALE GENOMIC DNA]</scope>
</reference>
<dbReference type="EMBL" id="KI393066">
    <property type="protein sequence ID" value="ERN09042.1"/>
    <property type="molecule type" value="Genomic_DNA"/>
</dbReference>
<keyword evidence="1" id="KW-1133">Transmembrane helix</keyword>
<accession>W1PGA8</accession>
<feature type="transmembrane region" description="Helical" evidence="1">
    <location>
        <begin position="64"/>
        <end position="85"/>
    </location>
</feature>